<proteinExistence type="predicted"/>
<evidence type="ECO:0000313" key="1">
    <source>
        <dbReference type="EMBL" id="GAA1552843.1"/>
    </source>
</evidence>
<dbReference type="EMBL" id="BAAAQD010000023">
    <property type="protein sequence ID" value="GAA1552843.1"/>
    <property type="molecule type" value="Genomic_DNA"/>
</dbReference>
<dbReference type="Proteomes" id="UP001501470">
    <property type="component" value="Unassembled WGS sequence"/>
</dbReference>
<keyword evidence="2" id="KW-1185">Reference proteome</keyword>
<reference evidence="1 2" key="1">
    <citation type="journal article" date="2019" name="Int. J. Syst. Evol. Microbiol.">
        <title>The Global Catalogue of Microorganisms (GCM) 10K type strain sequencing project: providing services to taxonomists for standard genome sequencing and annotation.</title>
        <authorList>
            <consortium name="The Broad Institute Genomics Platform"/>
            <consortium name="The Broad Institute Genome Sequencing Center for Infectious Disease"/>
            <person name="Wu L."/>
            <person name="Ma J."/>
        </authorList>
    </citation>
    <scope>NUCLEOTIDE SEQUENCE [LARGE SCALE GENOMIC DNA]</scope>
    <source>
        <strain evidence="1 2">JCM 15933</strain>
    </source>
</reference>
<gene>
    <name evidence="1" type="ORF">GCM10009827_086950</name>
</gene>
<name>A0ABN2C4X4_9ACTN</name>
<organism evidence="1 2">
    <name type="scientific">Dactylosporangium maewongense</name>
    <dbReference type="NCBI Taxonomy" id="634393"/>
    <lineage>
        <taxon>Bacteria</taxon>
        <taxon>Bacillati</taxon>
        <taxon>Actinomycetota</taxon>
        <taxon>Actinomycetes</taxon>
        <taxon>Micromonosporales</taxon>
        <taxon>Micromonosporaceae</taxon>
        <taxon>Dactylosporangium</taxon>
    </lineage>
</organism>
<protein>
    <submittedName>
        <fullName evidence="1">Uncharacterized protein</fullName>
    </submittedName>
</protein>
<accession>A0ABN2C4X4</accession>
<evidence type="ECO:0000313" key="2">
    <source>
        <dbReference type="Proteomes" id="UP001501470"/>
    </source>
</evidence>
<comment type="caution">
    <text evidence="1">The sequence shown here is derived from an EMBL/GenBank/DDBJ whole genome shotgun (WGS) entry which is preliminary data.</text>
</comment>
<sequence>MSVFTLSRLPHLTCLLVPPRSEPERHARIVRRRLEDRRGEHRIRRQRKIRRSAHDQHELHARLRDLPQDHLQLGGERAFTGKSRAGQEVGGVEAFTTICLRHVAHDVTTRMTCITGG</sequence>